<dbReference type="InterPro" id="IPR023168">
    <property type="entry name" value="GatB_Yqey_C_2"/>
</dbReference>
<sequence length="151" mass="16179">MTTLYEQIEQDLVAARKQRDHTALDALGMLKSEVVNAGKEPGASGSTDDGLVMRVVRREVKRREEAAQAFAAGGRTDSARKEEAEATILRAYLPAQIGDQELEDEVREVIAEVGASSPRDLGAVMKAAGPRLADRAEPGRIAAVARRLLAG</sequence>
<organism evidence="1 2">
    <name type="scientific">Candidatus Nephthysia bennettiae</name>
    <dbReference type="NCBI Taxonomy" id="3127016"/>
    <lineage>
        <taxon>Bacteria</taxon>
        <taxon>Bacillati</taxon>
        <taxon>Candidatus Dormiibacterota</taxon>
        <taxon>Candidatus Dormibacteria</taxon>
        <taxon>Candidatus Dormibacterales</taxon>
        <taxon>Candidatus Dormibacteraceae</taxon>
        <taxon>Candidatus Nephthysia</taxon>
    </lineage>
</organism>
<reference evidence="1" key="1">
    <citation type="submission" date="2020-10" db="EMBL/GenBank/DDBJ databases">
        <title>Ca. Dormibacterota MAGs.</title>
        <authorList>
            <person name="Montgomery K."/>
        </authorList>
    </citation>
    <scope>NUCLEOTIDE SEQUENCE [LARGE SCALE GENOMIC DNA]</scope>
    <source>
        <strain evidence="1">SC8812_S17_10</strain>
    </source>
</reference>
<proteinExistence type="predicted"/>
<dbReference type="SUPFAM" id="SSF89095">
    <property type="entry name" value="GatB/YqeY motif"/>
    <property type="match status" value="1"/>
</dbReference>
<dbReference type="AlphaFoldDB" id="A0A934NAG5"/>
<dbReference type="InterPro" id="IPR042184">
    <property type="entry name" value="YqeY/Aim41_N"/>
</dbReference>
<evidence type="ECO:0000313" key="1">
    <source>
        <dbReference type="EMBL" id="MBJ7599749.1"/>
    </source>
</evidence>
<dbReference type="Gene3D" id="1.10.1510.10">
    <property type="entry name" value="Uncharacterised protein YqeY/AIM41 PF09424, N-terminal domain"/>
    <property type="match status" value="1"/>
</dbReference>
<keyword evidence="2" id="KW-1185">Reference proteome</keyword>
<dbReference type="Pfam" id="PF09424">
    <property type="entry name" value="YqeY"/>
    <property type="match status" value="1"/>
</dbReference>
<accession>A0A934NAG5</accession>
<dbReference type="InterPro" id="IPR019004">
    <property type="entry name" value="YqeY/Aim41"/>
</dbReference>
<dbReference type="InterPro" id="IPR003789">
    <property type="entry name" value="Asn/Gln_tRNA_amidoTrase-B-like"/>
</dbReference>
<evidence type="ECO:0000313" key="2">
    <source>
        <dbReference type="Proteomes" id="UP000612893"/>
    </source>
</evidence>
<dbReference type="EMBL" id="JAEKNR010000170">
    <property type="protein sequence ID" value="MBJ7599749.1"/>
    <property type="molecule type" value="Genomic_DNA"/>
</dbReference>
<dbReference type="PANTHER" id="PTHR28055">
    <property type="entry name" value="ALTERED INHERITANCE OF MITOCHONDRIA PROTEIN 41, MITOCHONDRIAL"/>
    <property type="match status" value="1"/>
</dbReference>
<dbReference type="Proteomes" id="UP000612893">
    <property type="component" value="Unassembled WGS sequence"/>
</dbReference>
<name>A0A934NAG5_9BACT</name>
<dbReference type="PANTHER" id="PTHR28055:SF1">
    <property type="entry name" value="ALTERED INHERITANCE OF MITOCHONDRIA PROTEIN 41, MITOCHONDRIAL"/>
    <property type="match status" value="1"/>
</dbReference>
<dbReference type="Gene3D" id="1.10.10.410">
    <property type="match status" value="1"/>
</dbReference>
<gene>
    <name evidence="1" type="ORF">JF922_16940</name>
</gene>
<dbReference type="RefSeq" id="WP_338203352.1">
    <property type="nucleotide sequence ID" value="NZ_JAEKNR010000170.1"/>
</dbReference>
<comment type="caution">
    <text evidence="1">The sequence shown here is derived from an EMBL/GenBank/DDBJ whole genome shotgun (WGS) entry which is preliminary data.</text>
</comment>
<protein>
    <submittedName>
        <fullName evidence="1">GatB/YqeY domain-containing protein</fullName>
    </submittedName>
</protein>